<keyword evidence="4" id="KW-1185">Reference proteome</keyword>
<evidence type="ECO:0000256" key="2">
    <source>
        <dbReference type="SAM" id="SignalP"/>
    </source>
</evidence>
<dbReference type="AlphaFoldDB" id="A0A2U1QIH5"/>
<sequence>MAKFVICMLLVITFVSTPIVRGQAIGCKDIVIYSDKDNLDAFYCRLGNVAKCCDFFKSLKVPADPQDFICTCRTLRAYGFPGTILKRCEISQTQPKVELTRTPPTSSPIHSPPRQRTRRFTKSFEEFIGGQATFGIEQSSRQEMSWKNVDPNSPSPITLDSAIPEIPNNLSSSYSPDYNVSTHDLMWTRLYQQASILDAHTEQLKDLQPTRFEWYDRNLDTLFKRSEDERRIMFDLKINVGEIKDKSNKEIGNLDARFRYAKREHDHTHGRVEDIKRTLWMARDAARTEGQRISALETMLANQMKMCQEHFSNLEAAQLEFKKEVRYLRQRRN</sequence>
<evidence type="ECO:0000313" key="3">
    <source>
        <dbReference type="EMBL" id="PWA97783.1"/>
    </source>
</evidence>
<organism evidence="3 4">
    <name type="scientific">Artemisia annua</name>
    <name type="common">Sweet wormwood</name>
    <dbReference type="NCBI Taxonomy" id="35608"/>
    <lineage>
        <taxon>Eukaryota</taxon>
        <taxon>Viridiplantae</taxon>
        <taxon>Streptophyta</taxon>
        <taxon>Embryophyta</taxon>
        <taxon>Tracheophyta</taxon>
        <taxon>Spermatophyta</taxon>
        <taxon>Magnoliopsida</taxon>
        <taxon>eudicotyledons</taxon>
        <taxon>Gunneridae</taxon>
        <taxon>Pentapetalae</taxon>
        <taxon>asterids</taxon>
        <taxon>campanulids</taxon>
        <taxon>Asterales</taxon>
        <taxon>Asteraceae</taxon>
        <taxon>Asteroideae</taxon>
        <taxon>Anthemideae</taxon>
        <taxon>Artemisiinae</taxon>
        <taxon>Artemisia</taxon>
    </lineage>
</organism>
<gene>
    <name evidence="3" type="ORF">CTI12_AA026050</name>
</gene>
<keyword evidence="2" id="KW-0732">Signal</keyword>
<name>A0A2U1QIH5_ARTAN</name>
<evidence type="ECO:0008006" key="5">
    <source>
        <dbReference type="Google" id="ProtNLM"/>
    </source>
</evidence>
<feature type="compositionally biased region" description="Low complexity" evidence="1">
    <location>
        <begin position="100"/>
        <end position="109"/>
    </location>
</feature>
<feature type="signal peptide" evidence="2">
    <location>
        <begin position="1"/>
        <end position="22"/>
    </location>
</feature>
<feature type="chain" id="PRO_5015589391" description="Bifunctional inhibitor/plant lipid transfer protein/seed storage helical domain-containing protein" evidence="2">
    <location>
        <begin position="23"/>
        <end position="333"/>
    </location>
</feature>
<evidence type="ECO:0000256" key="1">
    <source>
        <dbReference type="SAM" id="MobiDB-lite"/>
    </source>
</evidence>
<feature type="region of interest" description="Disordered" evidence="1">
    <location>
        <begin position="95"/>
        <end position="117"/>
    </location>
</feature>
<reference evidence="3 4" key="1">
    <citation type="journal article" date="2018" name="Mol. Plant">
        <title>The genome of Artemisia annua provides insight into the evolution of Asteraceae family and artemisinin biosynthesis.</title>
        <authorList>
            <person name="Shen Q."/>
            <person name="Zhang L."/>
            <person name="Liao Z."/>
            <person name="Wang S."/>
            <person name="Yan T."/>
            <person name="Shi P."/>
            <person name="Liu M."/>
            <person name="Fu X."/>
            <person name="Pan Q."/>
            <person name="Wang Y."/>
            <person name="Lv Z."/>
            <person name="Lu X."/>
            <person name="Zhang F."/>
            <person name="Jiang W."/>
            <person name="Ma Y."/>
            <person name="Chen M."/>
            <person name="Hao X."/>
            <person name="Li L."/>
            <person name="Tang Y."/>
            <person name="Lv G."/>
            <person name="Zhou Y."/>
            <person name="Sun X."/>
            <person name="Brodelius P.E."/>
            <person name="Rose J.K.C."/>
            <person name="Tang K."/>
        </authorList>
    </citation>
    <scope>NUCLEOTIDE SEQUENCE [LARGE SCALE GENOMIC DNA]</scope>
    <source>
        <strain evidence="4">cv. Huhao1</strain>
        <tissue evidence="3">Leaf</tissue>
    </source>
</reference>
<comment type="caution">
    <text evidence="3">The sequence shown here is derived from an EMBL/GenBank/DDBJ whole genome shotgun (WGS) entry which is preliminary data.</text>
</comment>
<proteinExistence type="predicted"/>
<evidence type="ECO:0000313" key="4">
    <source>
        <dbReference type="Proteomes" id="UP000245207"/>
    </source>
</evidence>
<accession>A0A2U1QIH5</accession>
<dbReference type="Proteomes" id="UP000245207">
    <property type="component" value="Unassembled WGS sequence"/>
</dbReference>
<protein>
    <recommendedName>
        <fullName evidence="5">Bifunctional inhibitor/plant lipid transfer protein/seed storage helical domain-containing protein</fullName>
    </recommendedName>
</protein>
<dbReference type="EMBL" id="PKPP01000101">
    <property type="protein sequence ID" value="PWA97783.1"/>
    <property type="molecule type" value="Genomic_DNA"/>
</dbReference>